<evidence type="ECO:0000259" key="2">
    <source>
        <dbReference type="Pfam" id="PF05378"/>
    </source>
</evidence>
<organism evidence="3 4">
    <name type="scientific">Desulfotalea psychrophila (strain LSv54 / DSM 12343)</name>
    <dbReference type="NCBI Taxonomy" id="177439"/>
    <lineage>
        <taxon>Bacteria</taxon>
        <taxon>Pseudomonadati</taxon>
        <taxon>Thermodesulfobacteriota</taxon>
        <taxon>Desulfobulbia</taxon>
        <taxon>Desulfobulbales</taxon>
        <taxon>Desulfocapsaceae</taxon>
        <taxon>Desulfotalea</taxon>
    </lineage>
</organism>
<dbReference type="GO" id="GO:0006749">
    <property type="term" value="P:glutathione metabolic process"/>
    <property type="evidence" value="ECO:0007669"/>
    <property type="project" value="TreeGrafter"/>
</dbReference>
<name>Q6APS4_DESPS</name>
<dbReference type="HOGENOM" id="CLU_014140_1_0_7"/>
<dbReference type="PANTHER" id="PTHR11365">
    <property type="entry name" value="5-OXOPROLINASE RELATED"/>
    <property type="match status" value="1"/>
</dbReference>
<dbReference type="SUPFAM" id="SSF53067">
    <property type="entry name" value="Actin-like ATPase domain"/>
    <property type="match status" value="1"/>
</dbReference>
<dbReference type="RefSeq" id="WP_011188164.1">
    <property type="nucleotide sequence ID" value="NC_006138.1"/>
</dbReference>
<dbReference type="InterPro" id="IPR043129">
    <property type="entry name" value="ATPase_NBD"/>
</dbReference>
<dbReference type="Pfam" id="PF01968">
    <property type="entry name" value="Hydantoinase_A"/>
    <property type="match status" value="1"/>
</dbReference>
<dbReference type="GO" id="GO:0017168">
    <property type="term" value="F:5-oxoprolinase (ATP-hydrolyzing) activity"/>
    <property type="evidence" value="ECO:0007669"/>
    <property type="project" value="TreeGrafter"/>
</dbReference>
<gene>
    <name evidence="3" type="ordered locus">DP0921</name>
</gene>
<sequence>MNYVIGIDTGGTCTDAVLMEQDTGKIIATAKRPTTHHNLALGTRDALSALLDASAIEPHQVKKIAVSSTLATNSVVENKGAEVALLVIGYVKHFKLPVKAVVFIKGGHNIQGKEEVPLDLEYLVSIIEGLREEVDAYGICSAMSIKNPAHELVAQEAIKMLDGDKPVFCSHQASNIAGMEQRAATAGLHAKLMPVMQNYVDAVLTAMEEKNLSCPMTLVAGNGQLVDASHIIRHAALTVASGPACTAHFGSMQTDLAGLVIDIGGTTTDITMLDNNGQPVLREDGCQIGSWRTHIEAVDMHTGAIGGDSHVQVERGDFSIGPVRVTPISLCPIGPSLEEWLTEKDSSKLIIPVLGQREEAPTDIFTFLQGAGAATVKEICKATGHSGIILEKQLEKLAKNQLIIECGFTPTDALHVLGKINLGDGSRARRAADILGKKCEMTAEEFSQQVVNRSQNLIENLILDYVIQHYWGNSLTNFIENRKKHPMLGVDFTIKAPLIGIGAVARHLLPEVAKKLGTMVSFPLHCEVGNAVGAAHIACIKE</sequence>
<dbReference type="AlphaFoldDB" id="Q6APS4"/>
<dbReference type="GO" id="GO:0005829">
    <property type="term" value="C:cytosol"/>
    <property type="evidence" value="ECO:0007669"/>
    <property type="project" value="TreeGrafter"/>
</dbReference>
<dbReference type="Gene3D" id="3.30.420.40">
    <property type="match status" value="1"/>
</dbReference>
<dbReference type="eggNOG" id="COG0145">
    <property type="taxonomic scope" value="Bacteria"/>
</dbReference>
<dbReference type="PANTHER" id="PTHR11365:SF2">
    <property type="entry name" value="5-OXOPROLINASE"/>
    <property type="match status" value="1"/>
</dbReference>
<reference evidence="4" key="1">
    <citation type="journal article" date="2004" name="Environ. Microbiol.">
        <title>The genome of Desulfotalea psychrophila, a sulfate-reducing bacterium from permanently cold Arctic sediments.</title>
        <authorList>
            <person name="Rabus R."/>
            <person name="Ruepp A."/>
            <person name="Frickey T."/>
            <person name="Rattei T."/>
            <person name="Fartmann B."/>
            <person name="Stark M."/>
            <person name="Bauer M."/>
            <person name="Zibat A."/>
            <person name="Lombardot T."/>
            <person name="Becker I."/>
            <person name="Amann J."/>
            <person name="Gellner K."/>
            <person name="Teeling H."/>
            <person name="Leuschner W.D."/>
            <person name="Gloeckner F.-O."/>
            <person name="Lupas A.N."/>
            <person name="Amann R."/>
            <person name="Klenk H.-P."/>
        </authorList>
    </citation>
    <scope>NUCLEOTIDE SEQUENCE [LARGE SCALE GENOMIC DNA]</scope>
    <source>
        <strain evidence="4">DSM 12343 / LSv54</strain>
    </source>
</reference>
<keyword evidence="4" id="KW-1185">Reference proteome</keyword>
<proteinExistence type="predicted"/>
<dbReference type="InterPro" id="IPR045079">
    <property type="entry name" value="Oxoprolinase-like"/>
</dbReference>
<accession>Q6APS4</accession>
<evidence type="ECO:0000259" key="1">
    <source>
        <dbReference type="Pfam" id="PF01968"/>
    </source>
</evidence>
<feature type="domain" description="Hydantoinase/oxoprolinase N-terminal" evidence="2">
    <location>
        <begin position="5"/>
        <end position="159"/>
    </location>
</feature>
<dbReference type="OrthoDB" id="9759608at2"/>
<dbReference type="EMBL" id="CR522870">
    <property type="protein sequence ID" value="CAG35650.1"/>
    <property type="molecule type" value="Genomic_DNA"/>
</dbReference>
<dbReference type="InterPro" id="IPR002821">
    <property type="entry name" value="Hydantoinase_A"/>
</dbReference>
<evidence type="ECO:0000313" key="4">
    <source>
        <dbReference type="Proteomes" id="UP000000602"/>
    </source>
</evidence>
<dbReference type="InterPro" id="IPR008040">
    <property type="entry name" value="Hydant_A_N"/>
</dbReference>
<feature type="domain" description="Hydantoinase A/oxoprolinase" evidence="1">
    <location>
        <begin position="182"/>
        <end position="465"/>
    </location>
</feature>
<protein>
    <submittedName>
        <fullName evidence="3">Related to hydantoin utilization protein A</fullName>
    </submittedName>
</protein>
<dbReference type="STRING" id="177439.DP0921"/>
<evidence type="ECO:0000313" key="3">
    <source>
        <dbReference type="EMBL" id="CAG35650.1"/>
    </source>
</evidence>
<dbReference type="Pfam" id="PF05378">
    <property type="entry name" value="Hydant_A_N"/>
    <property type="match status" value="1"/>
</dbReference>
<dbReference type="Proteomes" id="UP000000602">
    <property type="component" value="Chromosome"/>
</dbReference>
<dbReference type="KEGG" id="dps:DP0921"/>